<organism evidence="2 3">
    <name type="scientific">Popillia japonica</name>
    <name type="common">Japanese beetle</name>
    <dbReference type="NCBI Taxonomy" id="7064"/>
    <lineage>
        <taxon>Eukaryota</taxon>
        <taxon>Metazoa</taxon>
        <taxon>Ecdysozoa</taxon>
        <taxon>Arthropoda</taxon>
        <taxon>Hexapoda</taxon>
        <taxon>Insecta</taxon>
        <taxon>Pterygota</taxon>
        <taxon>Neoptera</taxon>
        <taxon>Endopterygota</taxon>
        <taxon>Coleoptera</taxon>
        <taxon>Polyphaga</taxon>
        <taxon>Scarabaeiformia</taxon>
        <taxon>Scarabaeidae</taxon>
        <taxon>Rutelinae</taxon>
        <taxon>Popillia</taxon>
    </lineage>
</organism>
<proteinExistence type="predicted"/>
<dbReference type="EMBL" id="JASPKY010000108">
    <property type="protein sequence ID" value="KAK9736825.1"/>
    <property type="molecule type" value="Genomic_DNA"/>
</dbReference>
<dbReference type="AlphaFoldDB" id="A0AAW1LS44"/>
<gene>
    <name evidence="2" type="ORF">QE152_g11245</name>
</gene>
<evidence type="ECO:0000313" key="3">
    <source>
        <dbReference type="Proteomes" id="UP001458880"/>
    </source>
</evidence>
<comment type="caution">
    <text evidence="2">The sequence shown here is derived from an EMBL/GenBank/DDBJ whole genome shotgun (WGS) entry which is preliminary data.</text>
</comment>
<feature type="region of interest" description="Disordered" evidence="1">
    <location>
        <begin position="46"/>
        <end position="73"/>
    </location>
</feature>
<dbReference type="Proteomes" id="UP001458880">
    <property type="component" value="Unassembled WGS sequence"/>
</dbReference>
<protein>
    <submittedName>
        <fullName evidence="2">Uncharacterized protein</fullName>
    </submittedName>
</protein>
<keyword evidence="3" id="KW-1185">Reference proteome</keyword>
<evidence type="ECO:0000256" key="1">
    <source>
        <dbReference type="SAM" id="MobiDB-lite"/>
    </source>
</evidence>
<reference evidence="2 3" key="1">
    <citation type="journal article" date="2024" name="BMC Genomics">
        <title>De novo assembly and annotation of Popillia japonica's genome with initial clues to its potential as an invasive pest.</title>
        <authorList>
            <person name="Cucini C."/>
            <person name="Boschi S."/>
            <person name="Funari R."/>
            <person name="Cardaioli E."/>
            <person name="Iannotti N."/>
            <person name="Marturano G."/>
            <person name="Paoli F."/>
            <person name="Bruttini M."/>
            <person name="Carapelli A."/>
            <person name="Frati F."/>
            <person name="Nardi F."/>
        </authorList>
    </citation>
    <scope>NUCLEOTIDE SEQUENCE [LARGE SCALE GENOMIC DNA]</scope>
    <source>
        <strain evidence="2">DMR45628</strain>
    </source>
</reference>
<name>A0AAW1LS44_POPJA</name>
<sequence>MSSSNFDSETEEEQQHLFELMQNLKGRENVTRQDVYEWVTEDDFEELTNAFQETDKSDDEAVDEQPPTKISHQEGFASLEKALRYIEQQSEATPADLLLLNRWRNMAANKE</sequence>
<accession>A0AAW1LS44</accession>
<evidence type="ECO:0000313" key="2">
    <source>
        <dbReference type="EMBL" id="KAK9736825.1"/>
    </source>
</evidence>